<sequence length="150" mass="17249">MPHSVSRDLLQRPYEPNDFQSQLQSHRLEPYRVSSRPIFSQAEPSRILECSDKPGQMFSQPSWGMHPQHSPSQLLSSLESVHRQADSLKAYREGYLFPAELHFLLRPGPSNTCNRFLNIVIPPEMFHFDGRIRGDLLENVLCGLAVTRLH</sequence>
<dbReference type="EMBL" id="CAAALY010058347">
    <property type="protein sequence ID" value="VEL22777.1"/>
    <property type="molecule type" value="Genomic_DNA"/>
</dbReference>
<accession>A0A3S5FE34</accession>
<evidence type="ECO:0000313" key="2">
    <source>
        <dbReference type="EMBL" id="VEL22777.1"/>
    </source>
</evidence>
<keyword evidence="3" id="KW-1185">Reference proteome</keyword>
<evidence type="ECO:0000313" key="3">
    <source>
        <dbReference type="Proteomes" id="UP000784294"/>
    </source>
</evidence>
<evidence type="ECO:0000256" key="1">
    <source>
        <dbReference type="SAM" id="MobiDB-lite"/>
    </source>
</evidence>
<organism evidence="2 3">
    <name type="scientific">Protopolystoma xenopodis</name>
    <dbReference type="NCBI Taxonomy" id="117903"/>
    <lineage>
        <taxon>Eukaryota</taxon>
        <taxon>Metazoa</taxon>
        <taxon>Spiralia</taxon>
        <taxon>Lophotrochozoa</taxon>
        <taxon>Platyhelminthes</taxon>
        <taxon>Monogenea</taxon>
        <taxon>Polyopisthocotylea</taxon>
        <taxon>Polystomatidea</taxon>
        <taxon>Polystomatidae</taxon>
        <taxon>Protopolystoma</taxon>
    </lineage>
</organism>
<dbReference type="Proteomes" id="UP000784294">
    <property type="component" value="Unassembled WGS sequence"/>
</dbReference>
<feature type="compositionally biased region" description="Basic and acidic residues" evidence="1">
    <location>
        <begin position="1"/>
        <end position="10"/>
    </location>
</feature>
<comment type="caution">
    <text evidence="2">The sequence shown here is derived from an EMBL/GenBank/DDBJ whole genome shotgun (WGS) entry which is preliminary data.</text>
</comment>
<gene>
    <name evidence="2" type="ORF">PXEA_LOCUS16217</name>
</gene>
<proteinExistence type="predicted"/>
<reference evidence="2" key="1">
    <citation type="submission" date="2018-11" db="EMBL/GenBank/DDBJ databases">
        <authorList>
            <consortium name="Pathogen Informatics"/>
        </authorList>
    </citation>
    <scope>NUCLEOTIDE SEQUENCE</scope>
</reference>
<protein>
    <submittedName>
        <fullName evidence="2">Uncharacterized protein</fullName>
    </submittedName>
</protein>
<name>A0A3S5FE34_9PLAT</name>
<dbReference type="AlphaFoldDB" id="A0A3S5FE34"/>
<feature type="region of interest" description="Disordered" evidence="1">
    <location>
        <begin position="1"/>
        <end position="26"/>
    </location>
</feature>